<dbReference type="SMART" id="SM00543">
    <property type="entry name" value="MIF4G"/>
    <property type="match status" value="1"/>
</dbReference>
<dbReference type="Gene3D" id="1.25.40.180">
    <property type="match status" value="4"/>
</dbReference>
<feature type="region of interest" description="Disordered" evidence="4">
    <location>
        <begin position="390"/>
        <end position="416"/>
    </location>
</feature>
<feature type="compositionally biased region" description="Polar residues" evidence="4">
    <location>
        <begin position="432"/>
        <end position="441"/>
    </location>
</feature>
<keyword evidence="2" id="KW-0396">Initiation factor</keyword>
<reference evidence="6" key="1">
    <citation type="submission" date="2020-11" db="EMBL/GenBank/DDBJ databases">
        <authorList>
            <person name="Tran Van P."/>
        </authorList>
    </citation>
    <scope>NUCLEOTIDE SEQUENCE</scope>
</reference>
<keyword evidence="7" id="KW-1185">Reference proteome</keyword>
<dbReference type="GO" id="GO:0016281">
    <property type="term" value="C:eukaryotic translation initiation factor 4F complex"/>
    <property type="evidence" value="ECO:0007669"/>
    <property type="project" value="TreeGrafter"/>
</dbReference>
<dbReference type="EMBL" id="LR899918">
    <property type="protein sequence ID" value="CAD7243292.1"/>
    <property type="molecule type" value="Genomic_DNA"/>
</dbReference>
<proteinExistence type="inferred from homology"/>
<dbReference type="PROSITE" id="PS51366">
    <property type="entry name" value="MI"/>
    <property type="match status" value="1"/>
</dbReference>
<evidence type="ECO:0000313" key="6">
    <source>
        <dbReference type="EMBL" id="CAD7243292.1"/>
    </source>
</evidence>
<evidence type="ECO:0000259" key="5">
    <source>
        <dbReference type="PROSITE" id="PS51366"/>
    </source>
</evidence>
<evidence type="ECO:0000256" key="1">
    <source>
        <dbReference type="ARBA" id="ARBA00005775"/>
    </source>
</evidence>
<accession>A0A7R9A0N1</accession>
<gene>
    <name evidence="6" type="ORF">DSTB1V02_LOCUS3217</name>
</gene>
<dbReference type="GO" id="GO:0003743">
    <property type="term" value="F:translation initiation factor activity"/>
    <property type="evidence" value="ECO:0007669"/>
    <property type="project" value="UniProtKB-KW"/>
</dbReference>
<dbReference type="AlphaFoldDB" id="A0A7R9A0N1"/>
<dbReference type="PANTHER" id="PTHR23253">
    <property type="entry name" value="EUKARYOTIC TRANSLATION INITIATION FACTOR 4 GAMMA"/>
    <property type="match status" value="1"/>
</dbReference>
<dbReference type="SUPFAM" id="SSF48371">
    <property type="entry name" value="ARM repeat"/>
    <property type="match status" value="3"/>
</dbReference>
<dbReference type="OrthoDB" id="514777at2759"/>
<feature type="compositionally biased region" description="Polar residues" evidence="4">
    <location>
        <begin position="400"/>
        <end position="415"/>
    </location>
</feature>
<dbReference type="InterPro" id="IPR003891">
    <property type="entry name" value="Initiation_fac_eIF4g_MI"/>
</dbReference>
<dbReference type="Pfam" id="PF02854">
    <property type="entry name" value="MIF4G"/>
    <property type="match status" value="1"/>
</dbReference>
<name>A0A7R9A0N1_9CRUS</name>
<dbReference type="PANTHER" id="PTHR23253:SF9">
    <property type="entry name" value="EUKARYOTIC TRANSLATION INITIATION FACTOR 4 GAMMA 2"/>
    <property type="match status" value="1"/>
</dbReference>
<protein>
    <recommendedName>
        <fullName evidence="5">MI domain-containing protein</fullName>
    </recommendedName>
</protein>
<comment type="similarity">
    <text evidence="1">Belongs to the eukaryotic initiation factor 4G family.</text>
</comment>
<feature type="compositionally biased region" description="Low complexity" evidence="4">
    <location>
        <begin position="390"/>
        <end position="399"/>
    </location>
</feature>
<dbReference type="InterPro" id="IPR003890">
    <property type="entry name" value="MIF4G-like_typ-3"/>
</dbReference>
<dbReference type="CDD" id="cd11559">
    <property type="entry name" value="W2_eIF4G1_like"/>
    <property type="match status" value="1"/>
</dbReference>
<dbReference type="Proteomes" id="UP000677054">
    <property type="component" value="Unassembled WGS sequence"/>
</dbReference>
<dbReference type="GO" id="GO:0003729">
    <property type="term" value="F:mRNA binding"/>
    <property type="evidence" value="ECO:0007669"/>
    <property type="project" value="TreeGrafter"/>
</dbReference>
<feature type="compositionally biased region" description="Basic and acidic residues" evidence="4">
    <location>
        <begin position="516"/>
        <end position="529"/>
    </location>
</feature>
<evidence type="ECO:0000313" key="7">
    <source>
        <dbReference type="Proteomes" id="UP000677054"/>
    </source>
</evidence>
<organism evidence="6">
    <name type="scientific">Darwinula stevensoni</name>
    <dbReference type="NCBI Taxonomy" id="69355"/>
    <lineage>
        <taxon>Eukaryota</taxon>
        <taxon>Metazoa</taxon>
        <taxon>Ecdysozoa</taxon>
        <taxon>Arthropoda</taxon>
        <taxon>Crustacea</taxon>
        <taxon>Oligostraca</taxon>
        <taxon>Ostracoda</taxon>
        <taxon>Podocopa</taxon>
        <taxon>Podocopida</taxon>
        <taxon>Darwinulocopina</taxon>
        <taxon>Darwinuloidea</taxon>
        <taxon>Darwinulidae</taxon>
        <taxon>Darwinula</taxon>
    </lineage>
</organism>
<feature type="domain" description="MI" evidence="5">
    <location>
        <begin position="533"/>
        <end position="656"/>
    </location>
</feature>
<feature type="region of interest" description="Disordered" evidence="4">
    <location>
        <begin position="430"/>
        <end position="459"/>
    </location>
</feature>
<sequence length="881" mass="97713">MRHKVRSLQKGLSALEVLFGKSSSPSVTSKRWVPPSSFRRDALTPEERHDIVFRKVRGLLNKLTPEKFEKLSSDILHVGLDSPLILKGVILLIFEKALDEPKYSSMYAQLCKLLSEKAPNFDPPDKPCTFRRLLLKKCQDEFENRSRPVSLNCNERLGEEEEEEDSRGAAKRKMLGNIKFIGELGKLDMVSEAILHKCIQELLEKKKKGIKEEDLECLCQIMKTCGRVLDRDKAKALVDQYFTRISALANNAECESRIRFLLQDVLELRQNNWVPRGVAAAAERPPTTIQAIRQEAAVDTGILIPPFHSGSSLHHPLQHLGIGNAPFLFSHPRSGLEDVFGPPTSLHLGTGPGVINTDFSFSNGYGPMTGSSRSKVGFGSGGGGIFHSSQQKSSLIQSSNIPTHGNFSSTANNKNLPPRLQKLAAQKHGIIPNTSSNGTTAPSPPPMSFSNEGSKEDVSLRPSALSMTLKPMRPPTTRSPPTMDLPLIPGGPHPPVPNQLPVAPAPPPAIQIRTASNDKSKISKKEQGPTKEQLLNSLTNLVKDFTGNISSLEEAVASWKQLKVPEKYHAEAVKKMMSFSLDAESTAQCLVLDLLQALKDELQVSTTLEGLRLALDNQTDLSSKWGPIIGEAIQRDLVSLADAASLLLSPSEEKLNEEVPILIVLAHLMNTQGKDWVLDRYNQSEVNLLKHLPIGQRTDEHLAKRLEEKGLIFLQPLLRIQGDLTRALQTDPSPSSLYKWIKENIDSSAFTSHTFIFGLVSAIVKFIAKEGGLLLRWFVNLYNLEIVEEDAFMRWKEDMPTQEFPGKGKALFQDFRLPMAGSTALVPLLYQHIVNLSKADSRSMRYAERTWCTLAYIINWVRNSESSISKLPRFGALEDNG</sequence>
<dbReference type="EMBL" id="CAJPEV010000401">
    <property type="protein sequence ID" value="CAG0884906.1"/>
    <property type="molecule type" value="Genomic_DNA"/>
</dbReference>
<keyword evidence="3" id="KW-0648">Protein biosynthesis</keyword>
<evidence type="ECO:0000256" key="3">
    <source>
        <dbReference type="ARBA" id="ARBA00022917"/>
    </source>
</evidence>
<evidence type="ECO:0000256" key="2">
    <source>
        <dbReference type="ARBA" id="ARBA00022540"/>
    </source>
</evidence>
<evidence type="ECO:0000256" key="4">
    <source>
        <dbReference type="SAM" id="MobiDB-lite"/>
    </source>
</evidence>
<feature type="region of interest" description="Disordered" evidence="4">
    <location>
        <begin position="502"/>
        <end position="530"/>
    </location>
</feature>
<dbReference type="InterPro" id="IPR016024">
    <property type="entry name" value="ARM-type_fold"/>
</dbReference>